<feature type="compositionally biased region" description="Basic residues" evidence="1">
    <location>
        <begin position="471"/>
        <end position="491"/>
    </location>
</feature>
<evidence type="ECO:0000256" key="1">
    <source>
        <dbReference type="SAM" id="MobiDB-lite"/>
    </source>
</evidence>
<dbReference type="RefSeq" id="WP_133432838.1">
    <property type="nucleotide sequence ID" value="NZ_SCWA01000031.1"/>
</dbReference>
<comment type="caution">
    <text evidence="2">The sequence shown here is derived from an EMBL/GenBank/DDBJ whole genome shotgun (WGS) entry which is preliminary data.</text>
</comment>
<evidence type="ECO:0000313" key="2">
    <source>
        <dbReference type="EMBL" id="TDL93325.1"/>
    </source>
</evidence>
<gene>
    <name evidence="2" type="ORF">ERX27_10900</name>
</gene>
<proteinExistence type="predicted"/>
<name>A0A4R6BAK2_9STAP</name>
<accession>A0A4R6BAK2</accession>
<dbReference type="OrthoDB" id="2416978at2"/>
<dbReference type="AlphaFoldDB" id="A0A4R6BAK2"/>
<dbReference type="Proteomes" id="UP000295310">
    <property type="component" value="Unassembled WGS sequence"/>
</dbReference>
<reference evidence="2 3" key="1">
    <citation type="submission" date="2019-01" db="EMBL/GenBank/DDBJ databases">
        <title>Draft genome sequences of the type strains of six Macrococcus species.</title>
        <authorList>
            <person name="Mazhar S."/>
            <person name="Altermann E."/>
            <person name="Hill C."/>
            <person name="Mcauliffe O."/>
        </authorList>
    </citation>
    <scope>NUCLEOTIDE SEQUENCE [LARGE SCALE GENOMIC DNA]</scope>
    <source>
        <strain evidence="2 3">CCM4811</strain>
    </source>
</reference>
<evidence type="ECO:0008006" key="4">
    <source>
        <dbReference type="Google" id="ProtNLM"/>
    </source>
</evidence>
<keyword evidence="3" id="KW-1185">Reference proteome</keyword>
<feature type="compositionally biased region" description="Polar residues" evidence="1">
    <location>
        <begin position="461"/>
        <end position="470"/>
    </location>
</feature>
<evidence type="ECO:0000313" key="3">
    <source>
        <dbReference type="Proteomes" id="UP000295310"/>
    </source>
</evidence>
<dbReference type="EMBL" id="SCWA01000031">
    <property type="protein sequence ID" value="TDL93325.1"/>
    <property type="molecule type" value="Genomic_DNA"/>
</dbReference>
<feature type="region of interest" description="Disordered" evidence="1">
    <location>
        <begin position="461"/>
        <end position="492"/>
    </location>
</feature>
<sequence length="504" mass="59705">MTVLENLNAFSNKKLIELCMYFGIKTSANKADMIHSLKSRLFNPKDFKEISKQLTDNEHNMLRYFAEGQVSYCHTSDDTAFAFPVLTRFGYLPYSPEGIEVQVPNELINLYIKVELNGAYPLIKDDSLDYEIDEIRRQFREALERREEDWIKKELDKQIRAFKKDTLYDCLVDYPNDVLKDICRFYKIKGFSSKNKSQLAMLICNRFFEDFTMLEEMVEHMPLDTIEIVEMMVRLDRMHTMDRPELDPMIFFYYLSDSELFVSTKDVRAHFRAYLKKNELHPVVTKKLFYRRLLHFYGAVDYEHLHKMAQKLLDENITLARVKRDIKSLFSHDEVIFSSKGIKHSNWEAVDVDELERPPYYEPTLKELEPFLEKGYINKTHLRKVLKKHARHAHQFEIETLDREIRKGIRVCLSIEDVLNFIAGLIDEGLFEEELMTDIGPEIVELMKEARFWATAGNQIPQSSLQSQQRQKARTPRKGQVMKKSKKRKKNTNVARVVRLDEYR</sequence>
<protein>
    <recommendedName>
        <fullName evidence="4">SAP domain-containing protein</fullName>
    </recommendedName>
</protein>
<organism evidence="2 3">
    <name type="scientific">Macrococcus brunensis</name>
    <dbReference type="NCBI Taxonomy" id="198483"/>
    <lineage>
        <taxon>Bacteria</taxon>
        <taxon>Bacillati</taxon>
        <taxon>Bacillota</taxon>
        <taxon>Bacilli</taxon>
        <taxon>Bacillales</taxon>
        <taxon>Staphylococcaceae</taxon>
        <taxon>Macrococcus</taxon>
    </lineage>
</organism>